<dbReference type="InterPro" id="IPR013783">
    <property type="entry name" value="Ig-like_fold"/>
</dbReference>
<comment type="catalytic activity">
    <reaction evidence="12 14">
        <text>hydrolysis of (1-&gt;4)-alpha-D-glucosidic linkage in 4-alpha-D-[(1-&gt;4)-alpha-D-glucanosyl]n trehalose to yield trehalose and (1-&gt;4)-alpha-D-glucan.</text>
        <dbReference type="EC" id="3.2.1.141"/>
    </reaction>
</comment>
<dbReference type="GO" id="GO:0005737">
    <property type="term" value="C:cytoplasm"/>
    <property type="evidence" value="ECO:0007669"/>
    <property type="project" value="UniProtKB-SubCell"/>
</dbReference>
<protein>
    <recommendedName>
        <fullName evidence="5 13">Malto-oligosyltrehalose trehalohydrolase</fullName>
        <shortName evidence="14">MTHase</shortName>
        <ecNumber evidence="4 13">3.2.1.141</ecNumber>
    </recommendedName>
    <alternativeName>
        <fullName evidence="11 14">4-alpha-D-((1-&gt;4)-alpha-D-glucano)trehalose trehalohydrolase</fullName>
    </alternativeName>
    <alternativeName>
        <fullName evidence="10 14">Maltooligosyl trehalose trehalohydrolase</fullName>
    </alternativeName>
</protein>
<dbReference type="SMART" id="SM00642">
    <property type="entry name" value="Aamy"/>
    <property type="match status" value="1"/>
</dbReference>
<evidence type="ECO:0000256" key="9">
    <source>
        <dbReference type="ARBA" id="ARBA00023295"/>
    </source>
</evidence>
<dbReference type="InterPro" id="IPR044901">
    <property type="entry name" value="Trehalose_TreZ_E-set_sf"/>
</dbReference>
<evidence type="ECO:0000256" key="8">
    <source>
        <dbReference type="ARBA" id="ARBA00023277"/>
    </source>
</evidence>
<dbReference type="GO" id="GO:0005992">
    <property type="term" value="P:trehalose biosynthetic process"/>
    <property type="evidence" value="ECO:0007669"/>
    <property type="project" value="UniProtKB-UniRule"/>
</dbReference>
<dbReference type="EC" id="3.2.1.141" evidence="4 13"/>
<feature type="active site" description="Proton donor" evidence="15">
    <location>
        <position position="297"/>
    </location>
</feature>
<dbReference type="Gene3D" id="2.60.40.10">
    <property type="entry name" value="Immunoglobulins"/>
    <property type="match status" value="1"/>
</dbReference>
<dbReference type="AlphaFoldDB" id="A0AAP2DEG8"/>
<dbReference type="SUPFAM" id="SSF81296">
    <property type="entry name" value="E set domains"/>
    <property type="match status" value="1"/>
</dbReference>
<name>A0AAP2DEG8_9BACT</name>
<comment type="similarity">
    <text evidence="3 14">Belongs to the glycosyl hydrolase 13 family.</text>
</comment>
<accession>A0AAP2DEG8</accession>
<gene>
    <name evidence="19" type="primary">treZ</name>
    <name evidence="19" type="ORF">KK078_22125</name>
</gene>
<dbReference type="PIRSF" id="PIRSF006337">
    <property type="entry name" value="Trehalose_TreZ"/>
    <property type="match status" value="1"/>
</dbReference>
<evidence type="ECO:0000256" key="3">
    <source>
        <dbReference type="ARBA" id="ARBA00008061"/>
    </source>
</evidence>
<evidence type="ECO:0000313" key="19">
    <source>
        <dbReference type="EMBL" id="MBT1689280.1"/>
    </source>
</evidence>
<evidence type="ECO:0000256" key="5">
    <source>
        <dbReference type="ARBA" id="ARBA00015938"/>
    </source>
</evidence>
<feature type="binding site" evidence="16">
    <location>
        <begin position="391"/>
        <end position="396"/>
    </location>
    <ligand>
        <name>substrate</name>
    </ligand>
</feature>
<feature type="domain" description="Glycosyl hydrolase family 13 catalytic" evidence="18">
    <location>
        <begin position="114"/>
        <end position="459"/>
    </location>
</feature>
<dbReference type="CDD" id="cd02853">
    <property type="entry name" value="E_set_MTHase_like_N"/>
    <property type="match status" value="1"/>
</dbReference>
<dbReference type="InterPro" id="IPR017853">
    <property type="entry name" value="GH"/>
</dbReference>
<feature type="binding site" evidence="16">
    <location>
        <begin position="322"/>
        <end position="326"/>
    </location>
    <ligand>
        <name>substrate</name>
    </ligand>
</feature>
<evidence type="ECO:0000256" key="14">
    <source>
        <dbReference type="PIRNR" id="PIRNR006337"/>
    </source>
</evidence>
<keyword evidence="7 14" id="KW-0378">Hydrolase</keyword>
<evidence type="ECO:0000256" key="6">
    <source>
        <dbReference type="ARBA" id="ARBA00022490"/>
    </source>
</evidence>
<dbReference type="InterPro" id="IPR014756">
    <property type="entry name" value="Ig_E-set"/>
</dbReference>
<dbReference type="InterPro" id="IPR012768">
    <property type="entry name" value="Trehalose_TreZ"/>
</dbReference>
<dbReference type="EMBL" id="JAHESC010000038">
    <property type="protein sequence ID" value="MBT1689280.1"/>
    <property type="molecule type" value="Genomic_DNA"/>
</dbReference>
<evidence type="ECO:0000256" key="10">
    <source>
        <dbReference type="ARBA" id="ARBA00032057"/>
    </source>
</evidence>
<keyword evidence="8" id="KW-0119">Carbohydrate metabolism</keyword>
<feature type="active site" description="Nucleophile" evidence="15">
    <location>
        <position position="260"/>
    </location>
</feature>
<dbReference type="PANTHER" id="PTHR43651:SF11">
    <property type="entry name" value="MALTO-OLIGOSYLTREHALOSE TREHALOHYDROLASE"/>
    <property type="match status" value="1"/>
</dbReference>
<dbReference type="Gene3D" id="1.10.10.760">
    <property type="entry name" value="E-set domains of sugar-utilizing enzymes"/>
    <property type="match status" value="1"/>
</dbReference>
<evidence type="ECO:0000256" key="11">
    <source>
        <dbReference type="ARBA" id="ARBA00033284"/>
    </source>
</evidence>
<evidence type="ECO:0000256" key="1">
    <source>
        <dbReference type="ARBA" id="ARBA00004496"/>
    </source>
</evidence>
<evidence type="ECO:0000256" key="16">
    <source>
        <dbReference type="PIRSR" id="PIRSR006337-2"/>
    </source>
</evidence>
<dbReference type="SUPFAM" id="SSF51445">
    <property type="entry name" value="(Trans)glycosidases"/>
    <property type="match status" value="1"/>
</dbReference>
<dbReference type="InterPro" id="IPR004193">
    <property type="entry name" value="Glyco_hydro_13_N"/>
</dbReference>
<evidence type="ECO:0000256" key="13">
    <source>
        <dbReference type="NCBIfam" id="TIGR02402"/>
    </source>
</evidence>
<dbReference type="NCBIfam" id="TIGR02402">
    <property type="entry name" value="trehalose_TreZ"/>
    <property type="match status" value="1"/>
</dbReference>
<feature type="binding site" evidence="16">
    <location>
        <begin position="258"/>
        <end position="263"/>
    </location>
    <ligand>
        <name>substrate</name>
    </ligand>
</feature>
<dbReference type="Proteomes" id="UP001319180">
    <property type="component" value="Unassembled WGS sequence"/>
</dbReference>
<evidence type="ECO:0000256" key="4">
    <source>
        <dbReference type="ARBA" id="ARBA00012268"/>
    </source>
</evidence>
<evidence type="ECO:0000256" key="15">
    <source>
        <dbReference type="PIRSR" id="PIRSR006337-1"/>
    </source>
</evidence>
<comment type="pathway">
    <text evidence="2 14">Glycan biosynthesis; trehalose biosynthesis.</text>
</comment>
<dbReference type="InterPro" id="IPR006047">
    <property type="entry name" value="GH13_cat_dom"/>
</dbReference>
<dbReference type="Pfam" id="PF00128">
    <property type="entry name" value="Alpha-amylase"/>
    <property type="match status" value="1"/>
</dbReference>
<dbReference type="PANTHER" id="PTHR43651">
    <property type="entry name" value="1,4-ALPHA-GLUCAN-BRANCHING ENZYME"/>
    <property type="match status" value="1"/>
</dbReference>
<comment type="subcellular location">
    <subcellularLocation>
        <location evidence="1 15">Cytoplasm</location>
    </subcellularLocation>
</comment>
<keyword evidence="9 14" id="KW-0326">Glycosidase</keyword>
<dbReference type="Gene3D" id="3.20.20.80">
    <property type="entry name" value="Glycosidases"/>
    <property type="match status" value="1"/>
</dbReference>
<feature type="site" description="Transition state stabilizer" evidence="17">
    <location>
        <position position="392"/>
    </location>
</feature>
<sequence>MISLPGAAYAHGTCRFTVWAPEKKRMVLHLVAPNEREVEMVPDMTGYFHVTVPDVPPGTRYFFRPDGGHDTPDVASQYQPDDVHGASYVVDHDAFVWQDHHWHGLPMESLVLYELHVGTFTPEGTFDAIIPRLDDLAATGINALELMPVAQFAGTRNWGYDGVYPYAVQHSYGGPDGLKRLVDACHQRGIAVFLDVVYNHLGPEGNYFRAYAPYFTDAYRVPWGDAVNFDQAWSDGVREYFINNALYWFHHFHIDGLRLDAIHMVFDTSCVHLWQALQEAVKRLSQHVGRPLHLVAESDLNSPKVVTAPAAAGYGFDGQWLDDFHHALYALLHADGKMRYEDYCGGIAPLAKAYAEGFVLTGDYAIFRKRKYGASSAGIPGNRFVVFTMNHDQVGNRVRGERLSVLLDHSRLKLAAAAILLAPYVPMLFMGEEYADETPFLYFVSFRDPTLLQAVRRGRKEELGRFLAGGEPEDPAAEATFRKSVLQWHRRQEGRHAVMLRWHRALLDLRRMCITPDSFTRGVTQVLTFGEAGIMLYGRGSQQGSWLCLLNFSPQPATVCIPGEGLAWRKLLDSHEPGWQEEVTGGLQAPVAALSAENITVGALSVVVYRGYAAGGR</sequence>
<evidence type="ECO:0000256" key="17">
    <source>
        <dbReference type="PIRSR" id="PIRSR006337-3"/>
    </source>
</evidence>
<evidence type="ECO:0000256" key="12">
    <source>
        <dbReference type="ARBA" id="ARBA00034013"/>
    </source>
</evidence>
<dbReference type="CDD" id="cd11325">
    <property type="entry name" value="AmyAc_GTHase"/>
    <property type="match status" value="1"/>
</dbReference>
<evidence type="ECO:0000259" key="18">
    <source>
        <dbReference type="SMART" id="SM00642"/>
    </source>
</evidence>
<evidence type="ECO:0000256" key="7">
    <source>
        <dbReference type="ARBA" id="ARBA00022801"/>
    </source>
</evidence>
<dbReference type="GO" id="GO:0033942">
    <property type="term" value="F:4-alpha-D-(1-&gt;4)-alpha-D-glucanotrehalose trehalohydrolase activity"/>
    <property type="evidence" value="ECO:0007669"/>
    <property type="project" value="UniProtKB-EC"/>
</dbReference>
<organism evidence="19 20">
    <name type="scientific">Dawidia soli</name>
    <dbReference type="NCBI Taxonomy" id="2782352"/>
    <lineage>
        <taxon>Bacteria</taxon>
        <taxon>Pseudomonadati</taxon>
        <taxon>Bacteroidota</taxon>
        <taxon>Cytophagia</taxon>
        <taxon>Cytophagales</taxon>
        <taxon>Chryseotaleaceae</taxon>
        <taxon>Dawidia</taxon>
    </lineage>
</organism>
<dbReference type="Pfam" id="PF02922">
    <property type="entry name" value="CBM_48"/>
    <property type="match status" value="1"/>
</dbReference>
<keyword evidence="20" id="KW-1185">Reference proteome</keyword>
<reference evidence="19 20" key="1">
    <citation type="submission" date="2021-05" db="EMBL/GenBank/DDBJ databases">
        <title>A Polyphasic approach of four new species of the genus Ohtaekwangia: Ohtaekwangia histidinii sp. nov., Ohtaekwangia cretensis sp. nov., Ohtaekwangia indiensis sp. nov., Ohtaekwangia reichenbachii sp. nov. from diverse environment.</title>
        <authorList>
            <person name="Octaviana S."/>
        </authorList>
    </citation>
    <scope>NUCLEOTIDE SEQUENCE [LARGE SCALE GENOMIC DNA]</scope>
    <source>
        <strain evidence="19 20">PWU37</strain>
    </source>
</reference>
<comment type="caution">
    <text evidence="19">The sequence shown here is derived from an EMBL/GenBank/DDBJ whole genome shotgun (WGS) entry which is preliminary data.</text>
</comment>
<keyword evidence="6" id="KW-0963">Cytoplasm</keyword>
<proteinExistence type="inferred from homology"/>
<evidence type="ECO:0000256" key="2">
    <source>
        <dbReference type="ARBA" id="ARBA00005199"/>
    </source>
</evidence>
<evidence type="ECO:0000313" key="20">
    <source>
        <dbReference type="Proteomes" id="UP001319180"/>
    </source>
</evidence>